<name>A0A846Y6X6_9NOCA</name>
<protein>
    <submittedName>
        <fullName evidence="1">Uncharacterized protein</fullName>
    </submittedName>
</protein>
<evidence type="ECO:0000313" key="1">
    <source>
        <dbReference type="EMBL" id="NKY53640.1"/>
    </source>
</evidence>
<organism evidence="1 2">
    <name type="scientific">Nocardia vermiculata</name>
    <dbReference type="NCBI Taxonomy" id="257274"/>
    <lineage>
        <taxon>Bacteria</taxon>
        <taxon>Bacillati</taxon>
        <taxon>Actinomycetota</taxon>
        <taxon>Actinomycetes</taxon>
        <taxon>Mycobacteriales</taxon>
        <taxon>Nocardiaceae</taxon>
        <taxon>Nocardia</taxon>
    </lineage>
</organism>
<comment type="caution">
    <text evidence="1">The sequence shown here is derived from an EMBL/GenBank/DDBJ whole genome shotgun (WGS) entry which is preliminary data.</text>
</comment>
<dbReference type="AlphaFoldDB" id="A0A846Y6X6"/>
<dbReference type="RefSeq" id="WP_067877352.1">
    <property type="nucleotide sequence ID" value="NZ_JAAXOP010000019.1"/>
</dbReference>
<keyword evidence="2" id="KW-1185">Reference proteome</keyword>
<sequence length="76" mass="8016">MTELDFDAVDVSVLADAGLVDPAAVAAPGETSTPLHRAAARLQAVLPSGWQVDIDRATPRLRDDPQPVLRVTAVDN</sequence>
<evidence type="ECO:0000313" key="2">
    <source>
        <dbReference type="Proteomes" id="UP000565711"/>
    </source>
</evidence>
<gene>
    <name evidence="1" type="ORF">HGA08_25935</name>
</gene>
<dbReference type="Proteomes" id="UP000565711">
    <property type="component" value="Unassembled WGS sequence"/>
</dbReference>
<reference evidence="1 2" key="1">
    <citation type="submission" date="2020-04" db="EMBL/GenBank/DDBJ databases">
        <title>MicrobeNet Type strains.</title>
        <authorList>
            <person name="Nicholson A.C."/>
        </authorList>
    </citation>
    <scope>NUCLEOTIDE SEQUENCE [LARGE SCALE GENOMIC DNA]</scope>
    <source>
        <strain evidence="1 2">JCM 12354</strain>
    </source>
</reference>
<dbReference type="EMBL" id="JAAXOP010000019">
    <property type="protein sequence ID" value="NKY53640.1"/>
    <property type="molecule type" value="Genomic_DNA"/>
</dbReference>
<proteinExistence type="predicted"/>
<accession>A0A846Y6X6</accession>